<dbReference type="Proteomes" id="UP000297245">
    <property type="component" value="Unassembled WGS sequence"/>
</dbReference>
<dbReference type="EMBL" id="ML179391">
    <property type="protein sequence ID" value="THU88861.1"/>
    <property type="molecule type" value="Genomic_DNA"/>
</dbReference>
<organism evidence="1 2">
    <name type="scientific">Dendrothele bispora (strain CBS 962.96)</name>
    <dbReference type="NCBI Taxonomy" id="1314807"/>
    <lineage>
        <taxon>Eukaryota</taxon>
        <taxon>Fungi</taxon>
        <taxon>Dikarya</taxon>
        <taxon>Basidiomycota</taxon>
        <taxon>Agaricomycotina</taxon>
        <taxon>Agaricomycetes</taxon>
        <taxon>Agaricomycetidae</taxon>
        <taxon>Agaricales</taxon>
        <taxon>Agaricales incertae sedis</taxon>
        <taxon>Dendrothele</taxon>
    </lineage>
</organism>
<reference evidence="1 2" key="1">
    <citation type="journal article" date="2019" name="Nat. Ecol. Evol.">
        <title>Megaphylogeny resolves global patterns of mushroom evolution.</title>
        <authorList>
            <person name="Varga T."/>
            <person name="Krizsan K."/>
            <person name="Foldi C."/>
            <person name="Dima B."/>
            <person name="Sanchez-Garcia M."/>
            <person name="Sanchez-Ramirez S."/>
            <person name="Szollosi G.J."/>
            <person name="Szarkandi J.G."/>
            <person name="Papp V."/>
            <person name="Albert L."/>
            <person name="Andreopoulos W."/>
            <person name="Angelini C."/>
            <person name="Antonin V."/>
            <person name="Barry K.W."/>
            <person name="Bougher N.L."/>
            <person name="Buchanan P."/>
            <person name="Buyck B."/>
            <person name="Bense V."/>
            <person name="Catcheside P."/>
            <person name="Chovatia M."/>
            <person name="Cooper J."/>
            <person name="Damon W."/>
            <person name="Desjardin D."/>
            <person name="Finy P."/>
            <person name="Geml J."/>
            <person name="Haridas S."/>
            <person name="Hughes K."/>
            <person name="Justo A."/>
            <person name="Karasinski D."/>
            <person name="Kautmanova I."/>
            <person name="Kiss B."/>
            <person name="Kocsube S."/>
            <person name="Kotiranta H."/>
            <person name="LaButti K.M."/>
            <person name="Lechner B.E."/>
            <person name="Liimatainen K."/>
            <person name="Lipzen A."/>
            <person name="Lukacs Z."/>
            <person name="Mihaltcheva S."/>
            <person name="Morgado L.N."/>
            <person name="Niskanen T."/>
            <person name="Noordeloos M.E."/>
            <person name="Ohm R.A."/>
            <person name="Ortiz-Santana B."/>
            <person name="Ovrebo C."/>
            <person name="Racz N."/>
            <person name="Riley R."/>
            <person name="Savchenko A."/>
            <person name="Shiryaev A."/>
            <person name="Soop K."/>
            <person name="Spirin V."/>
            <person name="Szebenyi C."/>
            <person name="Tomsovsky M."/>
            <person name="Tulloss R.E."/>
            <person name="Uehling J."/>
            <person name="Grigoriev I.V."/>
            <person name="Vagvolgyi C."/>
            <person name="Papp T."/>
            <person name="Martin F.M."/>
            <person name="Miettinen O."/>
            <person name="Hibbett D.S."/>
            <person name="Nagy L.G."/>
        </authorList>
    </citation>
    <scope>NUCLEOTIDE SEQUENCE [LARGE SCALE GENOMIC DNA]</scope>
    <source>
        <strain evidence="1 2">CBS 962.96</strain>
    </source>
</reference>
<keyword evidence="2" id="KW-1185">Reference proteome</keyword>
<accession>A0A4S8LIN5</accession>
<evidence type="ECO:0000313" key="2">
    <source>
        <dbReference type="Proteomes" id="UP000297245"/>
    </source>
</evidence>
<evidence type="ECO:0000313" key="1">
    <source>
        <dbReference type="EMBL" id="THU88861.1"/>
    </source>
</evidence>
<proteinExistence type="predicted"/>
<name>A0A4S8LIN5_DENBC</name>
<dbReference type="AlphaFoldDB" id="A0A4S8LIN5"/>
<sequence>MGVQKLCLFSMEGNIILDPEKLELDDLIGDNYLMIQLKKDTVHGDLRRIISTKWGTVWADELMRSTVYRINWYDRM</sequence>
<gene>
    <name evidence="1" type="ORF">K435DRAFT_302960</name>
</gene>
<protein>
    <submittedName>
        <fullName evidence="1">Uncharacterized protein</fullName>
    </submittedName>
</protein>